<dbReference type="Proteomes" id="UP000261360">
    <property type="component" value="Unplaced"/>
</dbReference>
<dbReference type="GeneTree" id="ENSGT01040000240385"/>
<protein>
    <recommendedName>
        <fullName evidence="9">RING-type domain-containing protein</fullName>
    </recommendedName>
</protein>
<dbReference type="PROSITE" id="PS50119">
    <property type="entry name" value="ZF_BBOX"/>
    <property type="match status" value="1"/>
</dbReference>
<evidence type="ECO:0000256" key="2">
    <source>
        <dbReference type="ARBA" id="ARBA00022771"/>
    </source>
</evidence>
<dbReference type="Gene3D" id="4.10.830.40">
    <property type="match status" value="1"/>
</dbReference>
<keyword evidence="3" id="KW-0862">Zinc</keyword>
<dbReference type="Gene3D" id="3.30.160.60">
    <property type="entry name" value="Classic Zinc Finger"/>
    <property type="match status" value="1"/>
</dbReference>
<dbReference type="PANTHER" id="PTHR25465:SF32">
    <property type="entry name" value="BLOODTHIRSTY-RELATED GENE FAMILY, MEMBER 16 ISOFORM X1-RELATED"/>
    <property type="match status" value="1"/>
</dbReference>
<sequence length="230" mass="26387">MASASSLPCEEQSLCSICLDGFTQPVTTPCGHNYCKACITGYWDSSDLIQCPLCKKKFRRRPQLQVNTEFRDMVERFNNMRVRSEDQILAKPGEVPCDICLELKLKAQKTCVVCLASYCQSHLEPHHRVTTFKKHKLIDPVSNLEDRVCKRHGKMFELFCHTDQMCVCFMCLKDNHVMHEAVPLENVFRERKAQLEDTTQRPVHVRWCPHSCYCCTGLSAATSCQLTDCT</sequence>
<evidence type="ECO:0000313" key="7">
    <source>
        <dbReference type="Ensembl" id="ENSSLDP00000011660.1"/>
    </source>
</evidence>
<proteinExistence type="predicted"/>
<name>A0A3B4X6J6_SERLL</name>
<organism evidence="7 8">
    <name type="scientific">Seriola lalandi dorsalis</name>
    <dbReference type="NCBI Taxonomy" id="1841481"/>
    <lineage>
        <taxon>Eukaryota</taxon>
        <taxon>Metazoa</taxon>
        <taxon>Chordata</taxon>
        <taxon>Craniata</taxon>
        <taxon>Vertebrata</taxon>
        <taxon>Euteleostomi</taxon>
        <taxon>Actinopterygii</taxon>
        <taxon>Neopterygii</taxon>
        <taxon>Teleostei</taxon>
        <taxon>Neoteleostei</taxon>
        <taxon>Acanthomorphata</taxon>
        <taxon>Carangaria</taxon>
        <taxon>Carangiformes</taxon>
        <taxon>Carangidae</taxon>
        <taxon>Seriola</taxon>
    </lineage>
</organism>
<dbReference type="GO" id="GO:0008270">
    <property type="term" value="F:zinc ion binding"/>
    <property type="evidence" value="ECO:0007669"/>
    <property type="project" value="UniProtKB-KW"/>
</dbReference>
<reference evidence="7" key="2">
    <citation type="submission" date="2025-09" db="UniProtKB">
        <authorList>
            <consortium name="Ensembl"/>
        </authorList>
    </citation>
    <scope>IDENTIFICATION</scope>
</reference>
<dbReference type="SMART" id="SM00336">
    <property type="entry name" value="BBOX"/>
    <property type="match status" value="2"/>
</dbReference>
<dbReference type="CDD" id="cd19769">
    <property type="entry name" value="Bbox2_TRIM16-like"/>
    <property type="match status" value="1"/>
</dbReference>
<dbReference type="AlphaFoldDB" id="A0A3B4X6J6"/>
<feature type="domain" description="RING-type" evidence="5">
    <location>
        <begin position="15"/>
        <end position="55"/>
    </location>
</feature>
<evidence type="ECO:0000259" key="5">
    <source>
        <dbReference type="PROSITE" id="PS50089"/>
    </source>
</evidence>
<evidence type="ECO:0000256" key="4">
    <source>
        <dbReference type="PROSITE-ProRule" id="PRU00024"/>
    </source>
</evidence>
<dbReference type="SUPFAM" id="SSF57850">
    <property type="entry name" value="RING/U-box"/>
    <property type="match status" value="1"/>
</dbReference>
<dbReference type="SUPFAM" id="SSF57845">
    <property type="entry name" value="B-box zinc-binding domain"/>
    <property type="match status" value="1"/>
</dbReference>
<feature type="domain" description="B box-type" evidence="6">
    <location>
        <begin position="144"/>
        <end position="184"/>
    </location>
</feature>
<dbReference type="InterPro" id="IPR001841">
    <property type="entry name" value="Znf_RING"/>
</dbReference>
<dbReference type="InterPro" id="IPR000315">
    <property type="entry name" value="Znf_B-box"/>
</dbReference>
<dbReference type="Pfam" id="PF00643">
    <property type="entry name" value="zf-B_box"/>
    <property type="match status" value="1"/>
</dbReference>
<dbReference type="Pfam" id="PF13445">
    <property type="entry name" value="zf-RING_UBOX"/>
    <property type="match status" value="1"/>
</dbReference>
<dbReference type="PANTHER" id="PTHR25465">
    <property type="entry name" value="B-BOX DOMAIN CONTAINING"/>
    <property type="match status" value="1"/>
</dbReference>
<dbReference type="InterPro" id="IPR013083">
    <property type="entry name" value="Znf_RING/FYVE/PHD"/>
</dbReference>
<dbReference type="PROSITE" id="PS50089">
    <property type="entry name" value="ZF_RING_2"/>
    <property type="match status" value="1"/>
</dbReference>
<evidence type="ECO:0000259" key="6">
    <source>
        <dbReference type="PROSITE" id="PS50119"/>
    </source>
</evidence>
<dbReference type="Gene3D" id="3.30.40.10">
    <property type="entry name" value="Zinc/RING finger domain, C3HC4 (zinc finger)"/>
    <property type="match status" value="1"/>
</dbReference>
<keyword evidence="2 4" id="KW-0863">Zinc-finger</keyword>
<keyword evidence="8" id="KW-1185">Reference proteome</keyword>
<evidence type="ECO:0000313" key="8">
    <source>
        <dbReference type="Proteomes" id="UP000261360"/>
    </source>
</evidence>
<evidence type="ECO:0008006" key="9">
    <source>
        <dbReference type="Google" id="ProtNLM"/>
    </source>
</evidence>
<dbReference type="InterPro" id="IPR051051">
    <property type="entry name" value="E3_ubiq-ligase_TRIM/RNF"/>
</dbReference>
<dbReference type="Ensembl" id="ENSSLDT00000012084.1">
    <property type="protein sequence ID" value="ENSSLDP00000011660.1"/>
    <property type="gene ID" value="ENSSLDG00000009276.1"/>
</dbReference>
<keyword evidence="1" id="KW-0479">Metal-binding</keyword>
<reference evidence="7" key="1">
    <citation type="submission" date="2025-08" db="UniProtKB">
        <authorList>
            <consortium name="Ensembl"/>
        </authorList>
    </citation>
    <scope>IDENTIFICATION</scope>
</reference>
<evidence type="ECO:0000256" key="3">
    <source>
        <dbReference type="ARBA" id="ARBA00022833"/>
    </source>
</evidence>
<dbReference type="SMART" id="SM00184">
    <property type="entry name" value="RING"/>
    <property type="match status" value="1"/>
</dbReference>
<dbReference type="InterPro" id="IPR017907">
    <property type="entry name" value="Znf_RING_CS"/>
</dbReference>
<evidence type="ECO:0000256" key="1">
    <source>
        <dbReference type="ARBA" id="ARBA00022723"/>
    </source>
</evidence>
<dbReference type="InterPro" id="IPR027370">
    <property type="entry name" value="Znf-RING_euk"/>
</dbReference>
<dbReference type="PROSITE" id="PS00518">
    <property type="entry name" value="ZF_RING_1"/>
    <property type="match status" value="1"/>
</dbReference>
<accession>A0A3B4X6J6</accession>